<dbReference type="AlphaFoldDB" id="D4B0R7"/>
<reference evidence="3" key="1">
    <citation type="journal article" date="2011" name="Genome Biol.">
        <title>Comparative and functional genomics provide insights into the pathogenicity of dermatophytic fungi.</title>
        <authorList>
            <person name="Burmester A."/>
            <person name="Shelest E."/>
            <person name="Gloeckner G."/>
            <person name="Heddergott C."/>
            <person name="Schindler S."/>
            <person name="Staib P."/>
            <person name="Heidel A."/>
            <person name="Felder M."/>
            <person name="Petzold A."/>
            <person name="Szafranski K."/>
            <person name="Feuermann M."/>
            <person name="Pedruzzi I."/>
            <person name="Priebe S."/>
            <person name="Groth M."/>
            <person name="Winkler R."/>
            <person name="Li W."/>
            <person name="Kniemeyer O."/>
            <person name="Schroeckh V."/>
            <person name="Hertweck C."/>
            <person name="Hube B."/>
            <person name="White T.C."/>
            <person name="Platzer M."/>
            <person name="Guthke R."/>
            <person name="Heitman J."/>
            <person name="Woestemeyer J."/>
            <person name="Zipfel P.F."/>
            <person name="Monod M."/>
            <person name="Brakhage A.A."/>
        </authorList>
    </citation>
    <scope>NUCLEOTIDE SEQUENCE [LARGE SCALE GENOMIC DNA]</scope>
    <source>
        <strain evidence="3">ATCC MYA-4681 / CBS 112371</strain>
    </source>
</reference>
<dbReference type="EMBL" id="ABSU01000024">
    <property type="protein sequence ID" value="EFE31174.1"/>
    <property type="molecule type" value="Genomic_DNA"/>
</dbReference>
<dbReference type="RefSeq" id="XP_003011814.1">
    <property type="nucleotide sequence ID" value="XM_003011768.1"/>
</dbReference>
<organism evidence="2 3">
    <name type="scientific">Arthroderma benhamiae (strain ATCC MYA-4681 / CBS 112371)</name>
    <name type="common">Trichophyton mentagrophytes</name>
    <dbReference type="NCBI Taxonomy" id="663331"/>
    <lineage>
        <taxon>Eukaryota</taxon>
        <taxon>Fungi</taxon>
        <taxon>Dikarya</taxon>
        <taxon>Ascomycota</taxon>
        <taxon>Pezizomycotina</taxon>
        <taxon>Eurotiomycetes</taxon>
        <taxon>Eurotiomycetidae</taxon>
        <taxon>Onygenales</taxon>
        <taxon>Arthrodermataceae</taxon>
        <taxon>Trichophyton</taxon>
    </lineage>
</organism>
<gene>
    <name evidence="2" type="ORF">ARB_02043</name>
</gene>
<dbReference type="KEGG" id="abe:ARB_02043"/>
<dbReference type="HOGENOM" id="CLU_1454049_0_0_1"/>
<keyword evidence="3" id="KW-1185">Reference proteome</keyword>
<name>D4B0R7_ARTBC</name>
<proteinExistence type="predicted"/>
<feature type="compositionally biased region" description="Basic and acidic residues" evidence="1">
    <location>
        <begin position="36"/>
        <end position="64"/>
    </location>
</feature>
<dbReference type="Proteomes" id="UP000008866">
    <property type="component" value="Unassembled WGS sequence"/>
</dbReference>
<evidence type="ECO:0000256" key="1">
    <source>
        <dbReference type="SAM" id="MobiDB-lite"/>
    </source>
</evidence>
<dbReference type="OMA" id="FRQFQER"/>
<feature type="region of interest" description="Disordered" evidence="1">
    <location>
        <begin position="1"/>
        <end position="70"/>
    </location>
</feature>
<dbReference type="eggNOG" id="ENOG502RMD0">
    <property type="taxonomic scope" value="Eukaryota"/>
</dbReference>
<protein>
    <submittedName>
        <fullName evidence="2">Uncharacterized protein</fullName>
    </submittedName>
</protein>
<dbReference type="GeneID" id="9523587"/>
<accession>D4B0R7</accession>
<feature type="compositionally biased region" description="Basic residues" evidence="1">
    <location>
        <begin position="22"/>
        <end position="33"/>
    </location>
</feature>
<evidence type="ECO:0000313" key="2">
    <source>
        <dbReference type="EMBL" id="EFE31174.1"/>
    </source>
</evidence>
<comment type="caution">
    <text evidence="2">The sequence shown here is derived from an EMBL/GenBank/DDBJ whole genome shotgun (WGS) entry which is preliminary data.</text>
</comment>
<sequence length="186" mass="21645">MAETRKGKPRITKIKGESNRITKYKTAKSKLSRFRQFQERQSKSKKIEREDERRRQEAASKDMKVTQASLNDTSTYISENVCVQPPVPTPSTPKNVEPERESPEPPLQYIQPNEILPYLAKNKGFRIDPRTGFGPFFPRPFTSDVEPLPCQPGLDIYIYIIETIYWKLPMCVFRGNYKLSKHFTNT</sequence>
<feature type="region of interest" description="Disordered" evidence="1">
    <location>
        <begin position="83"/>
        <end position="108"/>
    </location>
</feature>
<evidence type="ECO:0000313" key="3">
    <source>
        <dbReference type="Proteomes" id="UP000008866"/>
    </source>
</evidence>